<accession>A0ABD0LW18</accession>
<proteinExistence type="predicted"/>
<feature type="signal peptide" evidence="1">
    <location>
        <begin position="1"/>
        <end position="15"/>
    </location>
</feature>
<evidence type="ECO:0000313" key="4">
    <source>
        <dbReference type="Proteomes" id="UP001519460"/>
    </source>
</evidence>
<dbReference type="EMBL" id="JACVVK020000019">
    <property type="protein sequence ID" value="KAK7503557.1"/>
    <property type="molecule type" value="Genomic_DNA"/>
</dbReference>
<name>A0ABD0LW18_9CAEN</name>
<evidence type="ECO:0000259" key="2">
    <source>
        <dbReference type="Pfam" id="PF00024"/>
    </source>
</evidence>
<keyword evidence="1" id="KW-0732">Signal</keyword>
<dbReference type="Proteomes" id="UP001519460">
    <property type="component" value="Unassembled WGS sequence"/>
</dbReference>
<gene>
    <name evidence="3" type="ORF">BaRGS_00005096</name>
</gene>
<protein>
    <recommendedName>
        <fullName evidence="2">Apple domain-containing protein</fullName>
    </recommendedName>
</protein>
<organism evidence="3 4">
    <name type="scientific">Batillaria attramentaria</name>
    <dbReference type="NCBI Taxonomy" id="370345"/>
    <lineage>
        <taxon>Eukaryota</taxon>
        <taxon>Metazoa</taxon>
        <taxon>Spiralia</taxon>
        <taxon>Lophotrochozoa</taxon>
        <taxon>Mollusca</taxon>
        <taxon>Gastropoda</taxon>
        <taxon>Caenogastropoda</taxon>
        <taxon>Sorbeoconcha</taxon>
        <taxon>Cerithioidea</taxon>
        <taxon>Batillariidae</taxon>
        <taxon>Batillaria</taxon>
    </lineage>
</organism>
<dbReference type="Gene3D" id="3.50.4.10">
    <property type="entry name" value="Hepatocyte Growth Factor"/>
    <property type="match status" value="1"/>
</dbReference>
<sequence length="189" mass="21024">MLFVVVVLLATSVEGVVFRSSTARQGISTRDPGIGGFEFSDDLVFEMSARSASACSRRCLRFGGCEAFTFIKPSRTCRGHSSIPTPGSAKTSSSGAETWAWSDCNASDLQPSYVTYEQSRIIGNQFLTSFVTDLQVCFDGYCNGYEWCRFLVYELANDCCYRYDQTPRDVPGAWNPNDSQFNSYQRKCA</sequence>
<comment type="caution">
    <text evidence="3">The sequence shown here is derived from an EMBL/GenBank/DDBJ whole genome shotgun (WGS) entry which is preliminary data.</text>
</comment>
<evidence type="ECO:0000256" key="1">
    <source>
        <dbReference type="SAM" id="SignalP"/>
    </source>
</evidence>
<keyword evidence="4" id="KW-1185">Reference proteome</keyword>
<dbReference type="AlphaFoldDB" id="A0ABD0LW18"/>
<evidence type="ECO:0000313" key="3">
    <source>
        <dbReference type="EMBL" id="KAK7503557.1"/>
    </source>
</evidence>
<dbReference type="InterPro" id="IPR003609">
    <property type="entry name" value="Pan_app"/>
</dbReference>
<feature type="chain" id="PRO_5044891396" description="Apple domain-containing protein" evidence="1">
    <location>
        <begin position="16"/>
        <end position="189"/>
    </location>
</feature>
<reference evidence="3 4" key="1">
    <citation type="journal article" date="2023" name="Sci. Data">
        <title>Genome assembly of the Korean intertidal mud-creeper Batillaria attramentaria.</title>
        <authorList>
            <person name="Patra A.K."/>
            <person name="Ho P.T."/>
            <person name="Jun S."/>
            <person name="Lee S.J."/>
            <person name="Kim Y."/>
            <person name="Won Y.J."/>
        </authorList>
    </citation>
    <scope>NUCLEOTIDE SEQUENCE [LARGE SCALE GENOMIC DNA]</scope>
    <source>
        <strain evidence="3">Wonlab-2016</strain>
    </source>
</reference>
<dbReference type="Pfam" id="PF00024">
    <property type="entry name" value="PAN_1"/>
    <property type="match status" value="1"/>
</dbReference>
<feature type="domain" description="Apple" evidence="2">
    <location>
        <begin position="37"/>
        <end position="88"/>
    </location>
</feature>